<protein>
    <submittedName>
        <fullName evidence="3">YceI family protein</fullName>
    </submittedName>
</protein>
<feature type="domain" description="Lipid/polyisoprenoid-binding YceI-like" evidence="2">
    <location>
        <begin position="27"/>
        <end position="196"/>
    </location>
</feature>
<gene>
    <name evidence="3" type="ORF">ACFONP_07720</name>
</gene>
<accession>A0ABV7MC60</accession>
<dbReference type="Gene3D" id="2.40.128.110">
    <property type="entry name" value="Lipid/polyisoprenoid-binding, YceI-like"/>
    <property type="match status" value="1"/>
</dbReference>
<dbReference type="SUPFAM" id="SSF101874">
    <property type="entry name" value="YceI-like"/>
    <property type="match status" value="1"/>
</dbReference>
<feature type="chain" id="PRO_5045416340" evidence="1">
    <location>
        <begin position="21"/>
        <end position="199"/>
    </location>
</feature>
<evidence type="ECO:0000313" key="4">
    <source>
        <dbReference type="Proteomes" id="UP001595607"/>
    </source>
</evidence>
<evidence type="ECO:0000259" key="2">
    <source>
        <dbReference type="SMART" id="SM00867"/>
    </source>
</evidence>
<keyword evidence="4" id="KW-1185">Reference proteome</keyword>
<dbReference type="PANTHER" id="PTHR34406:SF1">
    <property type="entry name" value="PROTEIN YCEI"/>
    <property type="match status" value="1"/>
</dbReference>
<dbReference type="InterPro" id="IPR007372">
    <property type="entry name" value="Lipid/polyisoprenoid-bd_YceI"/>
</dbReference>
<comment type="caution">
    <text evidence="3">The sequence shown here is derived from an EMBL/GenBank/DDBJ whole genome shotgun (WGS) entry which is preliminary data.</text>
</comment>
<sequence>MKLLTTSLIAAASLVSIAQAQDVPSGEYKLDPAHTTVIWGVNHAGFSLYRGSFDSVDGTLIWDAENPTKSRLSVSIDANSVDSPEAVSHDGNANFQEDIAKNALGAETQPVITFTSKRLERTGDTTGVIYGDLSFNGNTGPVEMQVSLTGSGDFMGTPKLGFSGETTIDRTKWGSNAWTQFGIGTDVTISIQSEFAKAD</sequence>
<dbReference type="RefSeq" id="WP_189571046.1">
    <property type="nucleotide sequence ID" value="NZ_BMXU01000001.1"/>
</dbReference>
<feature type="signal peptide" evidence="1">
    <location>
        <begin position="1"/>
        <end position="20"/>
    </location>
</feature>
<dbReference type="Pfam" id="PF04264">
    <property type="entry name" value="YceI"/>
    <property type="match status" value="1"/>
</dbReference>
<evidence type="ECO:0000256" key="1">
    <source>
        <dbReference type="SAM" id="SignalP"/>
    </source>
</evidence>
<organism evidence="3 4">
    <name type="scientific">Parvularcula lutaonensis</name>
    <dbReference type="NCBI Taxonomy" id="491923"/>
    <lineage>
        <taxon>Bacteria</taxon>
        <taxon>Pseudomonadati</taxon>
        <taxon>Pseudomonadota</taxon>
        <taxon>Alphaproteobacteria</taxon>
        <taxon>Parvularculales</taxon>
        <taxon>Parvularculaceae</taxon>
        <taxon>Parvularcula</taxon>
    </lineage>
</organism>
<dbReference type="InterPro" id="IPR036761">
    <property type="entry name" value="TTHA0802/YceI-like_sf"/>
</dbReference>
<proteinExistence type="predicted"/>
<keyword evidence="1" id="KW-0732">Signal</keyword>
<dbReference type="SMART" id="SM00867">
    <property type="entry name" value="YceI"/>
    <property type="match status" value="1"/>
</dbReference>
<dbReference type="Proteomes" id="UP001595607">
    <property type="component" value="Unassembled WGS sequence"/>
</dbReference>
<dbReference type="PANTHER" id="PTHR34406">
    <property type="entry name" value="PROTEIN YCEI"/>
    <property type="match status" value="1"/>
</dbReference>
<reference evidence="4" key="1">
    <citation type="journal article" date="2019" name="Int. J. Syst. Evol. Microbiol.">
        <title>The Global Catalogue of Microorganisms (GCM) 10K type strain sequencing project: providing services to taxonomists for standard genome sequencing and annotation.</title>
        <authorList>
            <consortium name="The Broad Institute Genomics Platform"/>
            <consortium name="The Broad Institute Genome Sequencing Center for Infectious Disease"/>
            <person name="Wu L."/>
            <person name="Ma J."/>
        </authorList>
    </citation>
    <scope>NUCLEOTIDE SEQUENCE [LARGE SCALE GENOMIC DNA]</scope>
    <source>
        <strain evidence="4">KCTC 22245</strain>
    </source>
</reference>
<dbReference type="EMBL" id="JBHRVA010000002">
    <property type="protein sequence ID" value="MFC3302618.1"/>
    <property type="molecule type" value="Genomic_DNA"/>
</dbReference>
<evidence type="ECO:0000313" key="3">
    <source>
        <dbReference type="EMBL" id="MFC3302618.1"/>
    </source>
</evidence>
<name>A0ABV7MC60_9PROT</name>